<organism evidence="2 3">
    <name type="scientific">Paralvinella palmiformis</name>
    <dbReference type="NCBI Taxonomy" id="53620"/>
    <lineage>
        <taxon>Eukaryota</taxon>
        <taxon>Metazoa</taxon>
        <taxon>Spiralia</taxon>
        <taxon>Lophotrochozoa</taxon>
        <taxon>Annelida</taxon>
        <taxon>Polychaeta</taxon>
        <taxon>Sedentaria</taxon>
        <taxon>Canalipalpata</taxon>
        <taxon>Terebellida</taxon>
        <taxon>Terebelliformia</taxon>
        <taxon>Alvinellidae</taxon>
        <taxon>Paralvinella</taxon>
    </lineage>
</organism>
<name>A0AAD9J257_9ANNE</name>
<comment type="caution">
    <text evidence="2">The sequence shown here is derived from an EMBL/GenBank/DDBJ whole genome shotgun (WGS) entry which is preliminary data.</text>
</comment>
<proteinExistence type="predicted"/>
<dbReference type="AlphaFoldDB" id="A0AAD9J257"/>
<dbReference type="PANTHER" id="PTHR11559">
    <property type="entry name" value="CARBOXYLESTERASE"/>
    <property type="match status" value="1"/>
</dbReference>
<reference evidence="2" key="1">
    <citation type="journal article" date="2023" name="Mol. Biol. Evol.">
        <title>Third-Generation Sequencing Reveals the Adaptive Role of the Epigenome in Three Deep-Sea Polychaetes.</title>
        <authorList>
            <person name="Perez M."/>
            <person name="Aroh O."/>
            <person name="Sun Y."/>
            <person name="Lan Y."/>
            <person name="Juniper S.K."/>
            <person name="Young C.R."/>
            <person name="Angers B."/>
            <person name="Qian P.Y."/>
        </authorList>
    </citation>
    <scope>NUCLEOTIDE SEQUENCE</scope>
    <source>
        <strain evidence="2">P08H-3</strain>
    </source>
</reference>
<dbReference type="InterPro" id="IPR002018">
    <property type="entry name" value="CarbesteraseB"/>
</dbReference>
<evidence type="ECO:0000313" key="2">
    <source>
        <dbReference type="EMBL" id="KAK2144260.1"/>
    </source>
</evidence>
<feature type="domain" description="Carboxylesterase type B" evidence="1">
    <location>
        <begin position="72"/>
        <end position="206"/>
    </location>
</feature>
<dbReference type="InterPro" id="IPR029058">
    <property type="entry name" value="AB_hydrolase_fold"/>
</dbReference>
<evidence type="ECO:0000259" key="1">
    <source>
        <dbReference type="Pfam" id="PF00135"/>
    </source>
</evidence>
<gene>
    <name evidence="2" type="ORF">LSH36_773g00025</name>
</gene>
<dbReference type="EMBL" id="JAODUP010000774">
    <property type="protein sequence ID" value="KAK2144260.1"/>
    <property type="molecule type" value="Genomic_DNA"/>
</dbReference>
<dbReference type="SUPFAM" id="SSF53474">
    <property type="entry name" value="alpha/beta-Hydrolases"/>
    <property type="match status" value="1"/>
</dbReference>
<evidence type="ECO:0000313" key="3">
    <source>
        <dbReference type="Proteomes" id="UP001208570"/>
    </source>
</evidence>
<dbReference type="InterPro" id="IPR050309">
    <property type="entry name" value="Type-B_Carboxylest/Lipase"/>
</dbReference>
<protein>
    <recommendedName>
        <fullName evidence="1">Carboxylesterase type B domain-containing protein</fullName>
    </recommendedName>
</protein>
<dbReference type="Proteomes" id="UP001208570">
    <property type="component" value="Unassembled WGS sequence"/>
</dbReference>
<dbReference type="Pfam" id="PF00135">
    <property type="entry name" value="COesterase"/>
    <property type="match status" value="1"/>
</dbReference>
<accession>A0AAD9J257</accession>
<sequence>MWKNRTNSLYSDVPLMIGNTAQEVDLRPTPGESLKSWTQADLRRYITKRLGPFGGSVANTSLTLYPWEKDAEYVFTTMTSDVRLICGTELLANMASEALTSDVYRYVVESFPSSPVSGSGSSFDSSYAFHSWDSLAFFWSFDQLFNHRPNREDEKFGEIIQTEMANFAKTGKPSDKNWYLYPNVTALISSDIMYTDAYHKHQCAFWIENGFLPYSWIN</sequence>
<keyword evidence="3" id="KW-1185">Reference proteome</keyword>
<dbReference type="Gene3D" id="3.40.50.1820">
    <property type="entry name" value="alpha/beta hydrolase"/>
    <property type="match status" value="1"/>
</dbReference>